<dbReference type="Proteomes" id="UP000789920">
    <property type="component" value="Unassembled WGS sequence"/>
</dbReference>
<organism evidence="1 2">
    <name type="scientific">Racocetra persica</name>
    <dbReference type="NCBI Taxonomy" id="160502"/>
    <lineage>
        <taxon>Eukaryota</taxon>
        <taxon>Fungi</taxon>
        <taxon>Fungi incertae sedis</taxon>
        <taxon>Mucoromycota</taxon>
        <taxon>Glomeromycotina</taxon>
        <taxon>Glomeromycetes</taxon>
        <taxon>Diversisporales</taxon>
        <taxon>Gigasporaceae</taxon>
        <taxon>Racocetra</taxon>
    </lineage>
</organism>
<name>A0ACA9QGY5_9GLOM</name>
<keyword evidence="2" id="KW-1185">Reference proteome</keyword>
<comment type="caution">
    <text evidence="1">The sequence shown here is derived from an EMBL/GenBank/DDBJ whole genome shotgun (WGS) entry which is preliminary data.</text>
</comment>
<evidence type="ECO:0000313" key="1">
    <source>
        <dbReference type="EMBL" id="CAG8749695.1"/>
    </source>
</evidence>
<gene>
    <name evidence="1" type="ORF">RPERSI_LOCUS14053</name>
</gene>
<sequence>MEGQPNLNTILTALNQLQLDNQILHQENADFRDVLNQLRFLNQIRLVIRMQPNRYPDDRTQKLSELLDDFETLVQEFKQLL</sequence>
<dbReference type="EMBL" id="CAJVQC010031862">
    <property type="protein sequence ID" value="CAG8749695.1"/>
    <property type="molecule type" value="Genomic_DNA"/>
</dbReference>
<feature type="non-terminal residue" evidence="1">
    <location>
        <position position="81"/>
    </location>
</feature>
<evidence type="ECO:0000313" key="2">
    <source>
        <dbReference type="Proteomes" id="UP000789920"/>
    </source>
</evidence>
<reference evidence="1" key="1">
    <citation type="submission" date="2021-06" db="EMBL/GenBank/DDBJ databases">
        <authorList>
            <person name="Kallberg Y."/>
            <person name="Tangrot J."/>
            <person name="Rosling A."/>
        </authorList>
    </citation>
    <scope>NUCLEOTIDE SEQUENCE</scope>
    <source>
        <strain evidence="1">MA461A</strain>
    </source>
</reference>
<accession>A0ACA9QGY5</accession>
<proteinExistence type="predicted"/>
<protein>
    <submittedName>
        <fullName evidence="1">23244_t:CDS:1</fullName>
    </submittedName>
</protein>